<dbReference type="Pfam" id="PF05147">
    <property type="entry name" value="LANC_like"/>
    <property type="match status" value="1"/>
</dbReference>
<dbReference type="Gene3D" id="1.50.10.20">
    <property type="match status" value="1"/>
</dbReference>
<dbReference type="PRINTS" id="PR01955">
    <property type="entry name" value="LANCFRANKIA"/>
</dbReference>
<keyword evidence="1" id="KW-0479">Metal-binding</keyword>
<evidence type="ECO:0000313" key="2">
    <source>
        <dbReference type="EMBL" id="STP29458.1"/>
    </source>
</evidence>
<dbReference type="EMBL" id="UGIF01000002">
    <property type="protein sequence ID" value="STP29458.1"/>
    <property type="molecule type" value="Genomic_DNA"/>
</dbReference>
<dbReference type="RefSeq" id="WP_181878440.1">
    <property type="nucleotide sequence ID" value="NZ_UGIF01000002.1"/>
</dbReference>
<evidence type="ECO:0000313" key="3">
    <source>
        <dbReference type="Proteomes" id="UP000254070"/>
    </source>
</evidence>
<feature type="binding site" evidence="1">
    <location>
        <position position="128"/>
    </location>
    <ligand>
        <name>Zn(2+)</name>
        <dbReference type="ChEBI" id="CHEBI:29105"/>
    </ligand>
</feature>
<dbReference type="GO" id="GO:0046872">
    <property type="term" value="F:metal ion binding"/>
    <property type="evidence" value="ECO:0007669"/>
    <property type="project" value="UniProtKB-KW"/>
</dbReference>
<protein>
    <submittedName>
        <fullName evidence="2">Nisin biosynthesis protein nisC</fullName>
    </submittedName>
</protein>
<feature type="binding site" evidence="1">
    <location>
        <position position="127"/>
    </location>
    <ligand>
        <name>Zn(2+)</name>
        <dbReference type="ChEBI" id="CHEBI:29105"/>
    </ligand>
</feature>
<dbReference type="SUPFAM" id="SSF158745">
    <property type="entry name" value="LanC-like"/>
    <property type="match status" value="1"/>
</dbReference>
<reference evidence="2 3" key="1">
    <citation type="submission" date="2018-06" db="EMBL/GenBank/DDBJ databases">
        <authorList>
            <consortium name="Pathogen Informatics"/>
            <person name="Doyle S."/>
        </authorList>
    </citation>
    <scope>NUCLEOTIDE SEQUENCE [LARGE SCALE GENOMIC DNA]</scope>
    <source>
        <strain evidence="2 3">NCTC8129</strain>
    </source>
</reference>
<accession>A0A377KJS5</accession>
<keyword evidence="1" id="KW-0862">Zinc</keyword>
<gene>
    <name evidence="2" type="primary">nisC</name>
    <name evidence="2" type="ORF">NCTC8129_01656</name>
</gene>
<proteinExistence type="predicted"/>
<feature type="binding site" evidence="1">
    <location>
        <position position="81"/>
    </location>
    <ligand>
        <name>Zn(2+)</name>
        <dbReference type="ChEBI" id="CHEBI:29105"/>
    </ligand>
</feature>
<sequence length="224" mass="25207">MPKYDDFNLGVSHGISGPLIVMSKAFNSNIKVSGLREAILSICELLISALDIKHKNWPSMIDIRNLNNKNSVFEDSRDAWCYGRPGVAYSLLKASQTLKSKKILSIACETMEEAIGSEIGLISPTFCHGYIGVAYIYKKFYENTKIDVFNLESKRLMNEAISFYDENLPFGFSNWENNTNDQNQQEMKMINTIGILDGVSGILLPILSMLGNRKTNWDAVFLLD</sequence>
<dbReference type="GO" id="GO:0031179">
    <property type="term" value="P:peptide modification"/>
    <property type="evidence" value="ECO:0007669"/>
    <property type="project" value="InterPro"/>
</dbReference>
<evidence type="ECO:0000256" key="1">
    <source>
        <dbReference type="PIRSR" id="PIRSR607822-1"/>
    </source>
</evidence>
<dbReference type="AlphaFoldDB" id="A0A377KJS5"/>
<dbReference type="PRINTS" id="PR01950">
    <property type="entry name" value="LANCSUPER"/>
</dbReference>
<organism evidence="2 3">
    <name type="scientific">Enterococcus durans</name>
    <dbReference type="NCBI Taxonomy" id="53345"/>
    <lineage>
        <taxon>Bacteria</taxon>
        <taxon>Bacillati</taxon>
        <taxon>Bacillota</taxon>
        <taxon>Bacilli</taxon>
        <taxon>Lactobacillales</taxon>
        <taxon>Enterococcaceae</taxon>
        <taxon>Enterococcus</taxon>
    </lineage>
</organism>
<dbReference type="InterPro" id="IPR007822">
    <property type="entry name" value="LANC-like"/>
</dbReference>
<dbReference type="Proteomes" id="UP000254070">
    <property type="component" value="Unassembled WGS sequence"/>
</dbReference>
<name>A0A377KJS5_9ENTE</name>